<gene>
    <name evidence="1" type="ORF">K488DRAFT_63070</name>
</gene>
<organism evidence="1 2">
    <name type="scientific">Vararia minispora EC-137</name>
    <dbReference type="NCBI Taxonomy" id="1314806"/>
    <lineage>
        <taxon>Eukaryota</taxon>
        <taxon>Fungi</taxon>
        <taxon>Dikarya</taxon>
        <taxon>Basidiomycota</taxon>
        <taxon>Agaricomycotina</taxon>
        <taxon>Agaricomycetes</taxon>
        <taxon>Russulales</taxon>
        <taxon>Lachnocladiaceae</taxon>
        <taxon>Vararia</taxon>
    </lineage>
</organism>
<name>A0ACB8Q5N3_9AGAM</name>
<comment type="caution">
    <text evidence="1">The sequence shown here is derived from an EMBL/GenBank/DDBJ whole genome shotgun (WGS) entry which is preliminary data.</text>
</comment>
<protein>
    <submittedName>
        <fullName evidence="1">P-loop containing nucleoside triphosphate hydrolase protein</fullName>
    </submittedName>
</protein>
<dbReference type="Proteomes" id="UP000814128">
    <property type="component" value="Unassembled WGS sequence"/>
</dbReference>
<keyword evidence="2" id="KW-1185">Reference proteome</keyword>
<evidence type="ECO:0000313" key="2">
    <source>
        <dbReference type="Proteomes" id="UP000814128"/>
    </source>
</evidence>
<accession>A0ACB8Q5N3</accession>
<dbReference type="EMBL" id="MU274024">
    <property type="protein sequence ID" value="KAI0027064.1"/>
    <property type="molecule type" value="Genomic_DNA"/>
</dbReference>
<proteinExistence type="predicted"/>
<sequence length="1612" mass="174175">MSSVFLRQFGALMRKNAIVFSRNSLLNVLRCFILPVAYGVFLAVAQVFLVRPSNFGIGDPIPVYNLSSRFDGSLTLYWADATNASVPAFASPSDIMSRITTDFSPAQLAAVRKAPSADAIPSLCPQNFNLFSECFAAVVFNVLPSDATAPVNYTIRADGGLFHVDVVGHASDYEERIMPLQWAVDRAIVELRTGQTPPTPLEWPFTQETNEEQSTNTRLAYIRGLRTLLVLALFINYVGIAYQLPGAFMSERALGLTAHLKAMGLRDFPRILSWHISLSLAYLPAWIIVGLIWHYRIFSASSAGLILALHLLLGLSLTSWSFAAAAPFGKSPQLAAVSSTVASIGLAVLALVLGPAGDGTAAIFTLVFPPAFYVFTIRVVAGFEAHQLPASVTAPDPDAGMRLLPLIIVAIINIFLWPYIAVLIERRLYDARPPPSARRTHWWAFWRRKHTEPVPALPDGVAISVRNLRKTFRTRWLGRGKVVAVDDLSFDVPQGGIFVLLGSNGAGKSTTLAILANLLGATSGTVTFAPSSSLVTSALGIVPQKNVLHPDLTTMQTLRFAGAIKGGDSHEDPNKLLADCDLKGKEEQRAGTLSGGQMRKLQLAVGLVGGSKVVLVDECTSGVDPLSRRALWRTLTAVRTERTIVFTTHFLDEADLLADEIAILAAPGRLVAIGPPVVLKSRLGQGYTVTTTFGPAKAGEAIKAVNMGNAATDLLRRVRELAPDTHVTMVPPCRAEFHLRTRDTAVVERVLALLENERAGYGVVSYDVQGTSIEDVFLGLMREHEEARGANDRMDEKTDEKAEKANDHGETEKLKASSTDTAPVMLTLSNGRKRPALAQALTIFRKRALIVRRSWLTPLLMAVVAILGSCVPLFFMAGRPQSCTTTFSNSTNVPLYLPNSPLSFLTFFNNADDVLIAPPGLLSTLGTTAQFLSPRNVSDNATFVQTIRTEFRSLARGGVSFDASTGAALVAWEASPPGLLGPTMLNLASNLLWRRALNASGATAGTNSLILANYESFPAIDTGTLVALEWVAFFGAAMAVYPAFLALYVSRERRTAVQAMQFSNGLSNPAGLWLGHALFDALFVVAIATVIVVVFAVASNQFHGLGFVWLVLVLYGVAGAFFAYLVALATASPLAAFAVAAAYQIVMFTAYLAGYLLTLTYAKTSQASMIITTIHFTLSLLSPVASVLRTAFVSVNLFSLACTGNETVTASQLGVITRFGGPILYLILYSIALFVALVWVDSGSVLHRTGIMGIVKPRRDSTDMDSMADDVEKEPVESGVDEALRVLHVSKSFGLGRSAKTVVDDVSLEVPPDTIFALLGPNGAGKTTTFNVIRGDIVPDHGDVFLNGTSVVRHPRAARLALGVCPQFTAIDAQLTVREHLRVYGALKGLRRGGELERNVAALMDATGLTQYADRLASRLSGGNQRKLALTIALIGNPAVVLIDEFSTGIDAKMKREMWVTLRRVAVGKAIVITTHSMEEAAALANRVGILAKRLLASGTTDSLAERYAAYEVHFSCRTPDERVRAEQLMAHIPGAHGADDVATRFEVPITGELTLARLFHLLASHGDFAEYTVEKASLESVFLKVIRLNDIKEEDREGKPSRRWWRWRRSA</sequence>
<reference evidence="1" key="2">
    <citation type="journal article" date="2022" name="New Phytol.">
        <title>Evolutionary transition to the ectomycorrhizal habit in the genomes of a hyperdiverse lineage of mushroom-forming fungi.</title>
        <authorList>
            <person name="Looney B."/>
            <person name="Miyauchi S."/>
            <person name="Morin E."/>
            <person name="Drula E."/>
            <person name="Courty P.E."/>
            <person name="Kohler A."/>
            <person name="Kuo A."/>
            <person name="LaButti K."/>
            <person name="Pangilinan J."/>
            <person name="Lipzen A."/>
            <person name="Riley R."/>
            <person name="Andreopoulos W."/>
            <person name="He G."/>
            <person name="Johnson J."/>
            <person name="Nolan M."/>
            <person name="Tritt A."/>
            <person name="Barry K.W."/>
            <person name="Grigoriev I.V."/>
            <person name="Nagy L.G."/>
            <person name="Hibbett D."/>
            <person name="Henrissat B."/>
            <person name="Matheny P.B."/>
            <person name="Labbe J."/>
            <person name="Martin F.M."/>
        </authorList>
    </citation>
    <scope>NUCLEOTIDE SEQUENCE</scope>
    <source>
        <strain evidence="1">EC-137</strain>
    </source>
</reference>
<evidence type="ECO:0000313" key="1">
    <source>
        <dbReference type="EMBL" id="KAI0027064.1"/>
    </source>
</evidence>
<keyword evidence="1" id="KW-0378">Hydrolase</keyword>
<reference evidence="1" key="1">
    <citation type="submission" date="2021-02" db="EMBL/GenBank/DDBJ databases">
        <authorList>
            <consortium name="DOE Joint Genome Institute"/>
            <person name="Ahrendt S."/>
            <person name="Looney B.P."/>
            <person name="Miyauchi S."/>
            <person name="Morin E."/>
            <person name="Drula E."/>
            <person name="Courty P.E."/>
            <person name="Chicoki N."/>
            <person name="Fauchery L."/>
            <person name="Kohler A."/>
            <person name="Kuo A."/>
            <person name="Labutti K."/>
            <person name="Pangilinan J."/>
            <person name="Lipzen A."/>
            <person name="Riley R."/>
            <person name="Andreopoulos W."/>
            <person name="He G."/>
            <person name="Johnson J."/>
            <person name="Barry K.W."/>
            <person name="Grigoriev I.V."/>
            <person name="Nagy L."/>
            <person name="Hibbett D."/>
            <person name="Henrissat B."/>
            <person name="Matheny P.B."/>
            <person name="Labbe J."/>
            <person name="Martin F."/>
        </authorList>
    </citation>
    <scope>NUCLEOTIDE SEQUENCE</scope>
    <source>
        <strain evidence="1">EC-137</strain>
    </source>
</reference>